<comment type="cofactor">
    <cofactor evidence="3">
        <name>pyridoxal 5'-phosphate</name>
        <dbReference type="ChEBI" id="CHEBI:597326"/>
    </cofactor>
</comment>
<dbReference type="NCBIfam" id="TIGR00044">
    <property type="entry name" value="YggS family pyridoxal phosphate-dependent enzyme"/>
    <property type="match status" value="1"/>
</dbReference>
<accession>A0A6L5X5X4</accession>
<gene>
    <name evidence="6" type="ORF">FYJ35_06955</name>
</gene>
<dbReference type="GO" id="GO:0030170">
    <property type="term" value="F:pyridoxal phosphate binding"/>
    <property type="evidence" value="ECO:0007669"/>
    <property type="project" value="UniProtKB-UniRule"/>
</dbReference>
<dbReference type="HAMAP" id="MF_02087">
    <property type="entry name" value="PLP_homeostasis"/>
    <property type="match status" value="1"/>
</dbReference>
<dbReference type="PROSITE" id="PS01211">
    <property type="entry name" value="UPF0001"/>
    <property type="match status" value="1"/>
</dbReference>
<keyword evidence="7" id="KW-1185">Reference proteome</keyword>
<evidence type="ECO:0000313" key="7">
    <source>
        <dbReference type="Proteomes" id="UP000481852"/>
    </source>
</evidence>
<comment type="caution">
    <text evidence="6">The sequence shown here is derived from an EMBL/GenBank/DDBJ whole genome shotgun (WGS) entry which is preliminary data.</text>
</comment>
<dbReference type="PANTHER" id="PTHR10146:SF14">
    <property type="entry name" value="PYRIDOXAL PHOSPHATE HOMEOSTASIS PROTEIN"/>
    <property type="match status" value="1"/>
</dbReference>
<proteinExistence type="inferred from homology"/>
<evidence type="ECO:0000256" key="4">
    <source>
        <dbReference type="RuleBase" id="RU004514"/>
    </source>
</evidence>
<evidence type="ECO:0000256" key="3">
    <source>
        <dbReference type="PIRSR" id="PIRSR004848-1"/>
    </source>
</evidence>
<keyword evidence="1 2" id="KW-0663">Pyridoxal phosphate</keyword>
<dbReference type="RefSeq" id="WP_154524974.1">
    <property type="nucleotide sequence ID" value="NZ_JAXEDB010000009.1"/>
</dbReference>
<protein>
    <recommendedName>
        <fullName evidence="2">Pyridoxal phosphate homeostasis protein</fullName>
        <shortName evidence="2">PLP homeostasis protein</shortName>
    </recommendedName>
</protein>
<dbReference type="Gene3D" id="3.20.20.10">
    <property type="entry name" value="Alanine racemase"/>
    <property type="match status" value="1"/>
</dbReference>
<evidence type="ECO:0000256" key="2">
    <source>
        <dbReference type="HAMAP-Rule" id="MF_02087"/>
    </source>
</evidence>
<dbReference type="PIRSF" id="PIRSF004848">
    <property type="entry name" value="YBL036c_PLPDEIII"/>
    <property type="match status" value="1"/>
</dbReference>
<dbReference type="Proteomes" id="UP000481852">
    <property type="component" value="Unassembled WGS sequence"/>
</dbReference>
<dbReference type="AlphaFoldDB" id="A0A6L5X5X4"/>
<evidence type="ECO:0000256" key="1">
    <source>
        <dbReference type="ARBA" id="ARBA00022898"/>
    </source>
</evidence>
<organism evidence="6 7">
    <name type="scientific">Porcincola intestinalis</name>
    <dbReference type="NCBI Taxonomy" id="2606632"/>
    <lineage>
        <taxon>Bacteria</taxon>
        <taxon>Bacillati</taxon>
        <taxon>Bacillota</taxon>
        <taxon>Clostridia</taxon>
        <taxon>Lachnospirales</taxon>
        <taxon>Lachnospiraceae</taxon>
        <taxon>Porcincola</taxon>
    </lineage>
</organism>
<dbReference type="PANTHER" id="PTHR10146">
    <property type="entry name" value="PROLINE SYNTHETASE CO-TRANSCRIBED BACTERIAL HOMOLOG PROTEIN"/>
    <property type="match status" value="1"/>
</dbReference>
<dbReference type="SUPFAM" id="SSF51419">
    <property type="entry name" value="PLP-binding barrel"/>
    <property type="match status" value="1"/>
</dbReference>
<comment type="similarity">
    <text evidence="2 4">Belongs to the pyridoxal phosphate-binding protein YggS/PROSC family.</text>
</comment>
<reference evidence="6 7" key="1">
    <citation type="submission" date="2019-08" db="EMBL/GenBank/DDBJ databases">
        <title>In-depth cultivation of the pig gut microbiome towards novel bacterial diversity and tailored functional studies.</title>
        <authorList>
            <person name="Wylensek D."/>
            <person name="Hitch T.C.A."/>
            <person name="Clavel T."/>
        </authorList>
    </citation>
    <scope>NUCLEOTIDE SEQUENCE [LARGE SCALE GENOMIC DNA]</scope>
    <source>
        <strain evidence="6 7">Oil+RF-744-WCA-WT-11</strain>
    </source>
</reference>
<dbReference type="InterPro" id="IPR001608">
    <property type="entry name" value="Ala_racemase_N"/>
</dbReference>
<feature type="domain" description="Alanine racemase N-terminal" evidence="5">
    <location>
        <begin position="6"/>
        <end position="226"/>
    </location>
</feature>
<dbReference type="InterPro" id="IPR011078">
    <property type="entry name" value="PyrdxlP_homeostasis"/>
</dbReference>
<dbReference type="CDD" id="cd00635">
    <property type="entry name" value="PLPDE_III_YBL036c_like"/>
    <property type="match status" value="1"/>
</dbReference>
<comment type="function">
    <text evidence="2">Pyridoxal 5'-phosphate (PLP)-binding protein, which is involved in PLP homeostasis.</text>
</comment>
<dbReference type="InterPro" id="IPR029066">
    <property type="entry name" value="PLP-binding_barrel"/>
</dbReference>
<sequence length="240" mass="26857">MIRENLEDVEKRIQAACDRAGRSRSEVTLIAVSKTKPVSMIEEAMAEGIIDFGENKPQELRDKYEVLPKNLRWHMIGNLQRNKVKYIIDKAVMIHSLGSPELAETIEKEAEKHQLVMPVLVEVNVAGEATKGGIRPEDTEAFVRAVSRYPHIRVKGLMTIAPIVEKPEDNRPVFRTLRNLAVDIARQNIDNVSMSELSMGMTGDFETAVEEGATYVRVGTGIFGERDYGMKEKTGESSIS</sequence>
<dbReference type="Pfam" id="PF01168">
    <property type="entry name" value="Ala_racemase_N"/>
    <property type="match status" value="1"/>
</dbReference>
<evidence type="ECO:0000313" key="6">
    <source>
        <dbReference type="EMBL" id="MSS14783.1"/>
    </source>
</evidence>
<dbReference type="FunFam" id="3.20.20.10:FF:000018">
    <property type="entry name" value="Pyridoxal phosphate homeostasis protein"/>
    <property type="match status" value="1"/>
</dbReference>
<name>A0A6L5X5X4_9FIRM</name>
<dbReference type="EMBL" id="VULZ01000006">
    <property type="protein sequence ID" value="MSS14783.1"/>
    <property type="molecule type" value="Genomic_DNA"/>
</dbReference>
<evidence type="ECO:0000259" key="5">
    <source>
        <dbReference type="Pfam" id="PF01168"/>
    </source>
</evidence>
<feature type="modified residue" description="N6-(pyridoxal phosphate)lysine" evidence="2 3">
    <location>
        <position position="34"/>
    </location>
</feature>